<dbReference type="CDD" id="cd06127">
    <property type="entry name" value="DEDDh"/>
    <property type="match status" value="1"/>
</dbReference>
<feature type="domain" description="Exonuclease" evidence="1">
    <location>
        <begin position="8"/>
        <end position="188"/>
    </location>
</feature>
<keyword evidence="2" id="KW-0269">Exonuclease</keyword>
<protein>
    <submittedName>
        <fullName evidence="2">3'-5' exonuclease</fullName>
    </submittedName>
</protein>
<proteinExistence type="predicted"/>
<reference evidence="2 3" key="1">
    <citation type="submission" date="2019-11" db="EMBL/GenBank/DDBJ databases">
        <authorList>
            <person name="Yuan L."/>
        </authorList>
    </citation>
    <scope>NUCLEOTIDE SEQUENCE [LARGE SCALE GENOMIC DNA]</scope>
    <source>
        <strain evidence="2 3">TRM43335</strain>
    </source>
</reference>
<evidence type="ECO:0000259" key="1">
    <source>
        <dbReference type="SMART" id="SM00479"/>
    </source>
</evidence>
<dbReference type="SUPFAM" id="SSF53098">
    <property type="entry name" value="Ribonuclease H-like"/>
    <property type="match status" value="1"/>
</dbReference>
<dbReference type="GO" id="GO:0004527">
    <property type="term" value="F:exonuclease activity"/>
    <property type="evidence" value="ECO:0007669"/>
    <property type="project" value="UniProtKB-KW"/>
</dbReference>
<dbReference type="NCBIfam" id="NF005927">
    <property type="entry name" value="PRK07942.1"/>
    <property type="match status" value="1"/>
</dbReference>
<dbReference type="InterPro" id="IPR013520">
    <property type="entry name" value="Ribonucl_H"/>
</dbReference>
<keyword evidence="2" id="KW-0378">Hydrolase</keyword>
<accession>A0A6G2BDM9</accession>
<sequence>MTGWHNGPLLGFDTETTGTNITTDRIVTACLVHCGTGRDTATTTWLSDVDGVEIPAEATKVHGVSTAKAHSEGLPAASVIRDLVTELDQAADHDIPIVVMNAPFDLGLLEHEARRHGITPLSETAGDRLRVIDPRVLDKHADRYRRGGRTLTDLCDHYDVKLGDAHTADADALAACRVAWRIAQRHPQLAALTLDELHEQQTHWHAQQAASLRNYFTRAGKTTDAADVRTDWPLVPHQEDS</sequence>
<dbReference type="InterPro" id="IPR036397">
    <property type="entry name" value="RNaseH_sf"/>
</dbReference>
<dbReference type="InterPro" id="IPR012337">
    <property type="entry name" value="RNaseH-like_sf"/>
</dbReference>
<keyword evidence="2" id="KW-0540">Nuclease</keyword>
<organism evidence="2 3">
    <name type="scientific">Streptomyces taklimakanensis</name>
    <dbReference type="NCBI Taxonomy" id="2569853"/>
    <lineage>
        <taxon>Bacteria</taxon>
        <taxon>Bacillati</taxon>
        <taxon>Actinomycetota</taxon>
        <taxon>Actinomycetes</taxon>
        <taxon>Kitasatosporales</taxon>
        <taxon>Streptomycetaceae</taxon>
        <taxon>Streptomyces</taxon>
    </lineage>
</organism>
<dbReference type="OrthoDB" id="9791657at2"/>
<comment type="caution">
    <text evidence="2">The sequence shown here is derived from an EMBL/GenBank/DDBJ whole genome shotgun (WGS) entry which is preliminary data.</text>
</comment>
<dbReference type="GO" id="GO:0003676">
    <property type="term" value="F:nucleic acid binding"/>
    <property type="evidence" value="ECO:0007669"/>
    <property type="project" value="InterPro"/>
</dbReference>
<evidence type="ECO:0000313" key="3">
    <source>
        <dbReference type="Proteomes" id="UP000473014"/>
    </source>
</evidence>
<dbReference type="Pfam" id="PF00929">
    <property type="entry name" value="RNase_T"/>
    <property type="match status" value="1"/>
</dbReference>
<dbReference type="EMBL" id="WIXO01000001">
    <property type="protein sequence ID" value="MTE20236.1"/>
    <property type="molecule type" value="Genomic_DNA"/>
</dbReference>
<dbReference type="Gene3D" id="3.30.420.10">
    <property type="entry name" value="Ribonuclease H-like superfamily/Ribonuclease H"/>
    <property type="match status" value="1"/>
</dbReference>
<dbReference type="Proteomes" id="UP000473014">
    <property type="component" value="Unassembled WGS sequence"/>
</dbReference>
<gene>
    <name evidence="2" type="ORF">F0L17_14185</name>
</gene>
<name>A0A6G2BDM9_9ACTN</name>
<evidence type="ECO:0000313" key="2">
    <source>
        <dbReference type="EMBL" id="MTE20236.1"/>
    </source>
</evidence>
<dbReference type="SMART" id="SM00479">
    <property type="entry name" value="EXOIII"/>
    <property type="match status" value="1"/>
</dbReference>
<dbReference type="AlphaFoldDB" id="A0A6G2BDM9"/>
<keyword evidence="3" id="KW-1185">Reference proteome</keyword>